<organism evidence="6 7">
    <name type="scientific">Jeotgalicoccus aerolatus</name>
    <dbReference type="NCBI Taxonomy" id="709510"/>
    <lineage>
        <taxon>Bacteria</taxon>
        <taxon>Bacillati</taxon>
        <taxon>Bacillota</taxon>
        <taxon>Bacilli</taxon>
        <taxon>Bacillales</taxon>
        <taxon>Staphylococcaceae</taxon>
        <taxon>Jeotgalicoccus</taxon>
    </lineage>
</organism>
<dbReference type="Proteomes" id="UP000242700">
    <property type="component" value="Unassembled WGS sequence"/>
</dbReference>
<keyword evidence="3 5" id="KW-1133">Transmembrane helix</keyword>
<evidence type="ECO:0000313" key="6">
    <source>
        <dbReference type="EMBL" id="SDK43982.1"/>
    </source>
</evidence>
<evidence type="ECO:0000256" key="1">
    <source>
        <dbReference type="ARBA" id="ARBA00004370"/>
    </source>
</evidence>
<dbReference type="RefSeq" id="WP_092598552.1">
    <property type="nucleotide sequence ID" value="NZ_FNFI01000008.1"/>
</dbReference>
<keyword evidence="2 5" id="KW-0812">Transmembrane</keyword>
<name>A0A1G9BX19_9STAP</name>
<evidence type="ECO:0000256" key="3">
    <source>
        <dbReference type="ARBA" id="ARBA00022989"/>
    </source>
</evidence>
<dbReference type="NCBIfam" id="TIGR01592">
    <property type="entry name" value="holin_SPP1"/>
    <property type="match status" value="1"/>
</dbReference>
<evidence type="ECO:0000256" key="4">
    <source>
        <dbReference type="ARBA" id="ARBA00023136"/>
    </source>
</evidence>
<accession>A0A1G9BX19</accession>
<comment type="subcellular location">
    <subcellularLocation>
        <location evidence="1">Membrane</location>
    </subcellularLocation>
</comment>
<dbReference type="Pfam" id="PF04688">
    <property type="entry name" value="Holin_SPP1"/>
    <property type="match status" value="1"/>
</dbReference>
<keyword evidence="4 5" id="KW-0472">Membrane</keyword>
<evidence type="ECO:0000256" key="2">
    <source>
        <dbReference type="ARBA" id="ARBA00022692"/>
    </source>
</evidence>
<sequence length="86" mass="9741">MDTIANPKNNKTAGIVRLVVLLILLINQTLISFGYNPLPFSEEQIYEGVSSIALAVSAIYAWWKHNNITKEAEEAQVVLERKKERK</sequence>
<evidence type="ECO:0000256" key="5">
    <source>
        <dbReference type="SAM" id="Phobius"/>
    </source>
</evidence>
<dbReference type="STRING" id="586411.SAMN05216187_108136"/>
<dbReference type="AlphaFoldDB" id="A0A1G9BX19"/>
<dbReference type="InterPro" id="IPR006479">
    <property type="entry name" value="Holin"/>
</dbReference>
<gene>
    <name evidence="6" type="ORF">SAMN05216187_108136</name>
</gene>
<evidence type="ECO:0000313" key="7">
    <source>
        <dbReference type="Proteomes" id="UP000242700"/>
    </source>
</evidence>
<reference evidence="7" key="1">
    <citation type="submission" date="2016-10" db="EMBL/GenBank/DDBJ databases">
        <authorList>
            <person name="Varghese N."/>
            <person name="Submissions S."/>
        </authorList>
    </citation>
    <scope>NUCLEOTIDE SEQUENCE [LARGE SCALE GENOMIC DNA]</scope>
    <source>
        <strain evidence="7">CGMCC 1.8911</strain>
    </source>
</reference>
<proteinExistence type="predicted"/>
<dbReference type="OrthoDB" id="2405362at2"/>
<dbReference type="EMBL" id="FNFI01000008">
    <property type="protein sequence ID" value="SDK43982.1"/>
    <property type="molecule type" value="Genomic_DNA"/>
</dbReference>
<feature type="transmembrane region" description="Helical" evidence="5">
    <location>
        <begin position="45"/>
        <end position="63"/>
    </location>
</feature>
<feature type="transmembrane region" description="Helical" evidence="5">
    <location>
        <begin position="12"/>
        <end position="33"/>
    </location>
</feature>
<protein>
    <submittedName>
        <fullName evidence="6">Holin, SPP1 family</fullName>
    </submittedName>
</protein>
<dbReference type="GO" id="GO:0016020">
    <property type="term" value="C:membrane"/>
    <property type="evidence" value="ECO:0007669"/>
    <property type="project" value="UniProtKB-SubCell"/>
</dbReference>